<gene>
    <name evidence="2" type="ORF">Ato02nite_029740</name>
</gene>
<evidence type="ECO:0000259" key="1">
    <source>
        <dbReference type="SMART" id="SM00530"/>
    </source>
</evidence>
<reference evidence="2 3" key="1">
    <citation type="submission" date="2021-03" db="EMBL/GenBank/DDBJ databases">
        <title>Whole genome shotgun sequence of Actinoplanes toevensis NBRC 105298.</title>
        <authorList>
            <person name="Komaki H."/>
            <person name="Tamura T."/>
        </authorList>
    </citation>
    <scope>NUCLEOTIDE SEQUENCE [LARGE SCALE GENOMIC DNA]</scope>
    <source>
        <strain evidence="2 3">NBRC 105298</strain>
    </source>
</reference>
<organism evidence="2 3">
    <name type="scientific">Paractinoplanes toevensis</name>
    <dbReference type="NCBI Taxonomy" id="571911"/>
    <lineage>
        <taxon>Bacteria</taxon>
        <taxon>Bacillati</taxon>
        <taxon>Actinomycetota</taxon>
        <taxon>Actinomycetes</taxon>
        <taxon>Micromonosporales</taxon>
        <taxon>Micromonosporaceae</taxon>
        <taxon>Paractinoplanes</taxon>
    </lineage>
</organism>
<accession>A0A919TBQ4</accession>
<dbReference type="InterPro" id="IPR043917">
    <property type="entry name" value="DUF5753"/>
</dbReference>
<evidence type="ECO:0000313" key="2">
    <source>
        <dbReference type="EMBL" id="GIM91181.1"/>
    </source>
</evidence>
<keyword evidence="3" id="KW-1185">Reference proteome</keyword>
<dbReference type="Proteomes" id="UP000677082">
    <property type="component" value="Unassembled WGS sequence"/>
</dbReference>
<sequence length="276" mass="31180">MRRMQLGARLRALRRAAGLSREEAGHPIRASESKISRMELGRVGFKERDITDLLLLYGVTDPQEHQRVLAFAREASAPSWWHSYGDVLDPWFQTYLDFEQAATLIRTYEVQFVPGLLQTEAYARAVISLGDKTAPDEIDRRLRLRMERKQLLQSPEAPKLWVVLDEAVLRRPIGGTPALREQIESLIEAAESPGVQIQVMPFASGGHAASGGAFSVLRFPYQELADIVYIEYLTGSLYLDKREEVDRYAAAISRLFIEAAPLVDTKSILNRVLKEL</sequence>
<proteinExistence type="predicted"/>
<dbReference type="Gene3D" id="1.10.260.40">
    <property type="entry name" value="lambda repressor-like DNA-binding domains"/>
    <property type="match status" value="1"/>
</dbReference>
<feature type="domain" description="HTH cro/C1-type" evidence="1">
    <location>
        <begin position="9"/>
        <end position="64"/>
    </location>
</feature>
<dbReference type="Pfam" id="PF13560">
    <property type="entry name" value="HTH_31"/>
    <property type="match status" value="1"/>
</dbReference>
<evidence type="ECO:0000313" key="3">
    <source>
        <dbReference type="Proteomes" id="UP000677082"/>
    </source>
</evidence>
<name>A0A919TBQ4_9ACTN</name>
<comment type="caution">
    <text evidence="2">The sequence shown here is derived from an EMBL/GenBank/DDBJ whole genome shotgun (WGS) entry which is preliminary data.</text>
</comment>
<dbReference type="Pfam" id="PF19054">
    <property type="entry name" value="DUF5753"/>
    <property type="match status" value="1"/>
</dbReference>
<dbReference type="EMBL" id="BOQN01000040">
    <property type="protein sequence ID" value="GIM91181.1"/>
    <property type="molecule type" value="Genomic_DNA"/>
</dbReference>
<protein>
    <submittedName>
        <fullName evidence="2">Transcriptional regulator</fullName>
    </submittedName>
</protein>
<dbReference type="AlphaFoldDB" id="A0A919TBQ4"/>
<dbReference type="SUPFAM" id="SSF47413">
    <property type="entry name" value="lambda repressor-like DNA-binding domains"/>
    <property type="match status" value="1"/>
</dbReference>
<dbReference type="GO" id="GO:0003677">
    <property type="term" value="F:DNA binding"/>
    <property type="evidence" value="ECO:0007669"/>
    <property type="project" value="InterPro"/>
</dbReference>
<dbReference type="InterPro" id="IPR010982">
    <property type="entry name" value="Lambda_DNA-bd_dom_sf"/>
</dbReference>
<dbReference type="SMART" id="SM00530">
    <property type="entry name" value="HTH_XRE"/>
    <property type="match status" value="1"/>
</dbReference>
<dbReference type="InterPro" id="IPR001387">
    <property type="entry name" value="Cro/C1-type_HTH"/>
</dbReference>